<evidence type="ECO:0000313" key="3">
    <source>
        <dbReference type="Proteomes" id="UP000752012"/>
    </source>
</evidence>
<feature type="transmembrane region" description="Helical" evidence="1">
    <location>
        <begin position="41"/>
        <end position="60"/>
    </location>
</feature>
<dbReference type="EMBL" id="JAATHJ010000012">
    <property type="protein sequence ID" value="NJP37840.1"/>
    <property type="molecule type" value="Genomic_DNA"/>
</dbReference>
<dbReference type="Proteomes" id="UP000752012">
    <property type="component" value="Unassembled WGS sequence"/>
</dbReference>
<proteinExistence type="predicted"/>
<keyword evidence="3" id="KW-1185">Reference proteome</keyword>
<name>A0A969TUY9_9BACI</name>
<evidence type="ECO:0000313" key="2">
    <source>
        <dbReference type="EMBL" id="NJP37840.1"/>
    </source>
</evidence>
<dbReference type="RefSeq" id="WP_168006734.1">
    <property type="nucleotide sequence ID" value="NZ_JAATHJ010000012.1"/>
</dbReference>
<keyword evidence="1" id="KW-0472">Membrane</keyword>
<keyword evidence="1" id="KW-1133">Transmembrane helix</keyword>
<dbReference type="AlphaFoldDB" id="A0A969TUY9"/>
<gene>
    <name evidence="2" type="ORF">HCN83_09605</name>
</gene>
<evidence type="ECO:0000256" key="1">
    <source>
        <dbReference type="SAM" id="Phobius"/>
    </source>
</evidence>
<sequence>MSFLFAKQRNWTVLGFLWAVTAFMTAWLTAARINLGGFGLLEAAAALTSLLAAVVSFYFLRLHRVELFRTEEKGIYIHEGPARKKRLVPWGELSYTVWAEEGCILVKTGGSQEVLQTDMLREEDISLFYEQIGEKRPVYKRIS</sequence>
<keyword evidence="1" id="KW-0812">Transmembrane</keyword>
<organism evidence="2 3">
    <name type="scientific">Alkalicoccus luteus</name>
    <dbReference type="NCBI Taxonomy" id="1237094"/>
    <lineage>
        <taxon>Bacteria</taxon>
        <taxon>Bacillati</taxon>
        <taxon>Bacillota</taxon>
        <taxon>Bacilli</taxon>
        <taxon>Bacillales</taxon>
        <taxon>Bacillaceae</taxon>
        <taxon>Alkalicoccus</taxon>
    </lineage>
</organism>
<accession>A0A969TUY9</accession>
<reference evidence="2 3" key="1">
    <citation type="submission" date="2020-03" db="EMBL/GenBank/DDBJ databases">
        <title>Assessment of the enzymatic potential of alkaline-tolerant lipase obtained from Bacillus luteus H11 (technogenic soil) for the bioremediation of saline soils contaminated with petroleum substances.</title>
        <authorList>
            <person name="Kalwasinska A."/>
        </authorList>
    </citation>
    <scope>NUCLEOTIDE SEQUENCE [LARGE SCALE GENOMIC DNA]</scope>
    <source>
        <strain evidence="2 3">H11</strain>
    </source>
</reference>
<protein>
    <submittedName>
        <fullName evidence="2">Uncharacterized protein</fullName>
    </submittedName>
</protein>
<comment type="caution">
    <text evidence="2">The sequence shown here is derived from an EMBL/GenBank/DDBJ whole genome shotgun (WGS) entry which is preliminary data.</text>
</comment>